<dbReference type="GO" id="GO:0051538">
    <property type="term" value="F:3 iron, 4 sulfur cluster binding"/>
    <property type="evidence" value="ECO:0007669"/>
    <property type="project" value="UniProtKB-KW"/>
</dbReference>
<dbReference type="PANTHER" id="PTHR11921">
    <property type="entry name" value="SUCCINATE DEHYDROGENASE IRON-SULFUR PROTEIN"/>
    <property type="match status" value="1"/>
</dbReference>
<evidence type="ECO:0000256" key="11">
    <source>
        <dbReference type="ARBA" id="ARBA00023004"/>
    </source>
</evidence>
<evidence type="ECO:0000259" key="16">
    <source>
        <dbReference type="PROSITE" id="PS51379"/>
    </source>
</evidence>
<comment type="pathway">
    <text evidence="3">Carbohydrate metabolism; tricarboxylic acid cycle.</text>
</comment>
<dbReference type="NCBIfam" id="NF004616">
    <property type="entry name" value="PRK05950.1"/>
    <property type="match status" value="1"/>
</dbReference>
<dbReference type="AlphaFoldDB" id="A0A4P2VB90"/>
<dbReference type="InterPro" id="IPR017900">
    <property type="entry name" value="4Fe4S_Fe_S_CS"/>
</dbReference>
<evidence type="ECO:0000256" key="4">
    <source>
        <dbReference type="ARBA" id="ARBA00009433"/>
    </source>
</evidence>
<evidence type="ECO:0000256" key="8">
    <source>
        <dbReference type="ARBA" id="ARBA00022714"/>
    </source>
</evidence>
<feature type="domain" description="4Fe-4S ferredoxin-type" evidence="16">
    <location>
        <begin position="163"/>
        <end position="197"/>
    </location>
</feature>
<evidence type="ECO:0000256" key="6">
    <source>
        <dbReference type="ARBA" id="ARBA00022485"/>
    </source>
</evidence>
<dbReference type="GO" id="GO:0008177">
    <property type="term" value="F:succinate dehydrogenase (quinone) activity"/>
    <property type="evidence" value="ECO:0007669"/>
    <property type="project" value="UniProtKB-EC"/>
</dbReference>
<organism evidence="17 18">
    <name type="scientific">Conexivisphaera calida</name>
    <dbReference type="NCBI Taxonomy" id="1874277"/>
    <lineage>
        <taxon>Archaea</taxon>
        <taxon>Nitrososphaerota</taxon>
        <taxon>Conexivisphaeria</taxon>
        <taxon>Conexivisphaerales</taxon>
        <taxon>Conexivisphaeraceae</taxon>
        <taxon>Conexivisphaera</taxon>
    </lineage>
</organism>
<evidence type="ECO:0000256" key="9">
    <source>
        <dbReference type="ARBA" id="ARBA00022723"/>
    </source>
</evidence>
<comment type="cofactor">
    <cofactor evidence="1">
        <name>[3Fe-4S] cluster</name>
        <dbReference type="ChEBI" id="CHEBI:21137"/>
    </cofactor>
</comment>
<dbReference type="InterPro" id="IPR004489">
    <property type="entry name" value="Succ_DH/fum_Rdtase_Fe-S"/>
</dbReference>
<dbReference type="PROSITE" id="PS00197">
    <property type="entry name" value="2FE2S_FER_1"/>
    <property type="match status" value="1"/>
</dbReference>
<evidence type="ECO:0000259" key="15">
    <source>
        <dbReference type="PROSITE" id="PS51085"/>
    </source>
</evidence>
<keyword evidence="6" id="KW-0004">4Fe-4S</keyword>
<keyword evidence="8" id="KW-0001">2Fe-2S</keyword>
<keyword evidence="11" id="KW-0408">Iron</keyword>
<feature type="domain" description="2Fe-2S ferredoxin-type" evidence="15">
    <location>
        <begin position="30"/>
        <end position="120"/>
    </location>
</feature>
<dbReference type="EC" id="1.3.5.1" evidence="5"/>
<evidence type="ECO:0000256" key="1">
    <source>
        <dbReference type="ARBA" id="ARBA00001927"/>
    </source>
</evidence>
<dbReference type="InterPro" id="IPR006058">
    <property type="entry name" value="2Fe2S_fd_BS"/>
</dbReference>
<dbReference type="SUPFAM" id="SSF46548">
    <property type="entry name" value="alpha-helical ferredoxin"/>
    <property type="match status" value="1"/>
</dbReference>
<dbReference type="FunFam" id="1.10.1060.10:FF:000003">
    <property type="entry name" value="Succinate dehydrogenase iron-sulfur subunit"/>
    <property type="match status" value="1"/>
</dbReference>
<dbReference type="InterPro" id="IPR009051">
    <property type="entry name" value="Helical_ferredxn"/>
</dbReference>
<reference evidence="17 18" key="1">
    <citation type="journal article" date="2019" name="ISME J.">
        <title>Isolation and characterization of a thermophilic sulfur- and iron-reducing thaumarchaeote from a terrestrial acidic hot spring.</title>
        <authorList>
            <person name="Kato S."/>
            <person name="Itoh T."/>
            <person name="Yuki M."/>
            <person name="Nagamori M."/>
            <person name="Ohnishi M."/>
            <person name="Uematsu K."/>
            <person name="Suzuki K."/>
            <person name="Takashina T."/>
            <person name="Ohkuma M."/>
        </authorList>
    </citation>
    <scope>NUCLEOTIDE SEQUENCE [LARGE SCALE GENOMIC DNA]</scope>
    <source>
        <strain evidence="17 18">NAS-02</strain>
    </source>
</reference>
<keyword evidence="13" id="KW-0003">3Fe-4S</keyword>
<keyword evidence="18" id="KW-1185">Reference proteome</keyword>
<dbReference type="PROSITE" id="PS51085">
    <property type="entry name" value="2FE2S_FER_2"/>
    <property type="match status" value="1"/>
</dbReference>
<proteinExistence type="inferred from homology"/>
<keyword evidence="9" id="KW-0479">Metal-binding</keyword>
<dbReference type="InterPro" id="IPR025192">
    <property type="entry name" value="Succ_DH/fum_Rdtase_N"/>
</dbReference>
<accession>A0A4P2VB90</accession>
<name>A0A4P2VB90_9ARCH</name>
<dbReference type="CDD" id="cd00207">
    <property type="entry name" value="fer2"/>
    <property type="match status" value="1"/>
</dbReference>
<dbReference type="InterPro" id="IPR001041">
    <property type="entry name" value="2Fe-2S_ferredoxin-type"/>
</dbReference>
<evidence type="ECO:0000256" key="13">
    <source>
        <dbReference type="ARBA" id="ARBA00023291"/>
    </source>
</evidence>
<keyword evidence="12" id="KW-0411">Iron-sulfur</keyword>
<evidence type="ECO:0000256" key="3">
    <source>
        <dbReference type="ARBA" id="ARBA00005163"/>
    </source>
</evidence>
<dbReference type="GO" id="GO:0046872">
    <property type="term" value="F:metal ion binding"/>
    <property type="evidence" value="ECO:0007669"/>
    <property type="project" value="UniProtKB-KW"/>
</dbReference>
<dbReference type="PANTHER" id="PTHR11921:SF29">
    <property type="entry name" value="SUCCINATE DEHYDROGENASE [UBIQUINONE] IRON-SULFUR SUBUNIT, MITOCHONDRIAL"/>
    <property type="match status" value="1"/>
</dbReference>
<dbReference type="Pfam" id="PF13183">
    <property type="entry name" value="Fer4_8"/>
    <property type="match status" value="1"/>
</dbReference>
<dbReference type="EMBL" id="AP018732">
    <property type="protein sequence ID" value="BBE41796.1"/>
    <property type="molecule type" value="Genomic_DNA"/>
</dbReference>
<dbReference type="KEGG" id="ccai:NAS2_0406"/>
<gene>
    <name evidence="17" type="ORF">NAS2_0406</name>
</gene>
<dbReference type="Proteomes" id="UP000509448">
    <property type="component" value="Chromosome"/>
</dbReference>
<dbReference type="InterPro" id="IPR012675">
    <property type="entry name" value="Beta-grasp_dom_sf"/>
</dbReference>
<evidence type="ECO:0000256" key="7">
    <source>
        <dbReference type="ARBA" id="ARBA00022532"/>
    </source>
</evidence>
<dbReference type="GO" id="GO:0051539">
    <property type="term" value="F:4 iron, 4 sulfur cluster binding"/>
    <property type="evidence" value="ECO:0007669"/>
    <property type="project" value="UniProtKB-KW"/>
</dbReference>
<dbReference type="NCBIfam" id="TIGR00384">
    <property type="entry name" value="dhsB"/>
    <property type="match status" value="1"/>
</dbReference>
<dbReference type="PROSITE" id="PS51379">
    <property type="entry name" value="4FE4S_FER_2"/>
    <property type="match status" value="1"/>
</dbReference>
<dbReference type="InterPro" id="IPR017896">
    <property type="entry name" value="4Fe4S_Fe-S-bd"/>
</dbReference>
<dbReference type="SUPFAM" id="SSF54292">
    <property type="entry name" value="2Fe-2S ferredoxin-like"/>
    <property type="match status" value="1"/>
</dbReference>
<protein>
    <recommendedName>
        <fullName evidence="5">succinate dehydrogenase</fullName>
        <ecNumber evidence="5">1.3.5.1</ecNumber>
    </recommendedName>
</protein>
<dbReference type="InterPro" id="IPR050573">
    <property type="entry name" value="SDH/FRD_Iron-Sulfur"/>
</dbReference>
<evidence type="ECO:0000256" key="14">
    <source>
        <dbReference type="ARBA" id="ARBA00034078"/>
    </source>
</evidence>
<dbReference type="GO" id="GO:0051537">
    <property type="term" value="F:2 iron, 2 sulfur cluster binding"/>
    <property type="evidence" value="ECO:0007669"/>
    <property type="project" value="UniProtKB-KW"/>
</dbReference>
<evidence type="ECO:0000256" key="12">
    <source>
        <dbReference type="ARBA" id="ARBA00023014"/>
    </source>
</evidence>
<comment type="cofactor">
    <cofactor evidence="2">
        <name>[4Fe-4S] cluster</name>
        <dbReference type="ChEBI" id="CHEBI:49883"/>
    </cofactor>
</comment>
<keyword evidence="7" id="KW-0816">Tricarboxylic acid cycle</keyword>
<comment type="cofactor">
    <cofactor evidence="14">
        <name>[2Fe-2S] cluster</name>
        <dbReference type="ChEBI" id="CHEBI:190135"/>
    </cofactor>
</comment>
<evidence type="ECO:0000313" key="17">
    <source>
        <dbReference type="EMBL" id="BBE41796.1"/>
    </source>
</evidence>
<comment type="similarity">
    <text evidence="4">Belongs to the succinate dehydrogenase/fumarate reductase iron-sulfur protein family.</text>
</comment>
<evidence type="ECO:0000256" key="2">
    <source>
        <dbReference type="ARBA" id="ARBA00001966"/>
    </source>
</evidence>
<evidence type="ECO:0000256" key="10">
    <source>
        <dbReference type="ARBA" id="ARBA00023002"/>
    </source>
</evidence>
<dbReference type="Gene3D" id="3.10.20.30">
    <property type="match status" value="1"/>
</dbReference>
<dbReference type="Gene3D" id="1.10.1060.10">
    <property type="entry name" value="Alpha-helical ferredoxin"/>
    <property type="match status" value="1"/>
</dbReference>
<dbReference type="GO" id="GO:0009055">
    <property type="term" value="F:electron transfer activity"/>
    <property type="evidence" value="ECO:0007669"/>
    <property type="project" value="InterPro"/>
</dbReference>
<dbReference type="GO" id="GO:0022904">
    <property type="term" value="P:respiratory electron transport chain"/>
    <property type="evidence" value="ECO:0007669"/>
    <property type="project" value="TreeGrafter"/>
</dbReference>
<dbReference type="InterPro" id="IPR036010">
    <property type="entry name" value="2Fe-2S_ferredoxin-like_sf"/>
</dbReference>
<sequence>MMATSEQKPQEQKPLEFKIPNLEGVEKPIKNVVFRVSRFDPDKDSKPYYKDYEVPVYRFTTVLDGLMYIKYNLDPTLAVRYSCRMGVCGSCAMVVNGRERLACKTNVLSLNSSIVTVRPLNNLPLIRDIVTDLRPFLEKHRKVMPYIIRDDIEAHQDREFLQSPAELDEYMMLTDCIKCGLCYSACPTTATDELFLGPQALAQAYRYTIDSRDAGAKQRFEVVDSPHGVWRCHFAGACSAACPKGVDPAFAIQQLKKLILYRRGAMEKRKPAPESDKVREGISVEEVVKNIPKEWPSPPAPK</sequence>
<evidence type="ECO:0000313" key="18">
    <source>
        <dbReference type="Proteomes" id="UP000509448"/>
    </source>
</evidence>
<dbReference type="GO" id="GO:0006099">
    <property type="term" value="P:tricarboxylic acid cycle"/>
    <property type="evidence" value="ECO:0007669"/>
    <property type="project" value="UniProtKB-KW"/>
</dbReference>
<keyword evidence="10" id="KW-0560">Oxidoreductase</keyword>
<evidence type="ECO:0000256" key="5">
    <source>
        <dbReference type="ARBA" id="ARBA00012792"/>
    </source>
</evidence>
<dbReference type="PROSITE" id="PS00198">
    <property type="entry name" value="4FE4S_FER_1"/>
    <property type="match status" value="1"/>
</dbReference>
<dbReference type="Pfam" id="PF13085">
    <property type="entry name" value="Fer2_3"/>
    <property type="match status" value="1"/>
</dbReference>